<sequence>MGELTCGLLTSEIRPPSIRVGGHVQQELPYVPDGDDVTGDDHHRSARPVVCGRCLSSTRTHRRWSGREIARSALSIARSTQAEHDNESCFFMRAAGVHRFIRRYHVKNGKSKNARR</sequence>
<name>A0A4C1ZTE3_EUMVA</name>
<organism evidence="1 2">
    <name type="scientific">Eumeta variegata</name>
    <name type="common">Bagworm moth</name>
    <name type="synonym">Eumeta japonica</name>
    <dbReference type="NCBI Taxonomy" id="151549"/>
    <lineage>
        <taxon>Eukaryota</taxon>
        <taxon>Metazoa</taxon>
        <taxon>Ecdysozoa</taxon>
        <taxon>Arthropoda</taxon>
        <taxon>Hexapoda</taxon>
        <taxon>Insecta</taxon>
        <taxon>Pterygota</taxon>
        <taxon>Neoptera</taxon>
        <taxon>Endopterygota</taxon>
        <taxon>Lepidoptera</taxon>
        <taxon>Glossata</taxon>
        <taxon>Ditrysia</taxon>
        <taxon>Tineoidea</taxon>
        <taxon>Psychidae</taxon>
        <taxon>Oiketicinae</taxon>
        <taxon>Eumeta</taxon>
    </lineage>
</organism>
<gene>
    <name evidence="1" type="ORF">EVAR_66180_1</name>
</gene>
<dbReference type="EMBL" id="BGZK01002043">
    <property type="protein sequence ID" value="GBP89905.1"/>
    <property type="molecule type" value="Genomic_DNA"/>
</dbReference>
<evidence type="ECO:0000313" key="2">
    <source>
        <dbReference type="Proteomes" id="UP000299102"/>
    </source>
</evidence>
<reference evidence="1 2" key="1">
    <citation type="journal article" date="2019" name="Commun. Biol.">
        <title>The bagworm genome reveals a unique fibroin gene that provides high tensile strength.</title>
        <authorList>
            <person name="Kono N."/>
            <person name="Nakamura H."/>
            <person name="Ohtoshi R."/>
            <person name="Tomita M."/>
            <person name="Numata K."/>
            <person name="Arakawa K."/>
        </authorList>
    </citation>
    <scope>NUCLEOTIDE SEQUENCE [LARGE SCALE GENOMIC DNA]</scope>
</reference>
<proteinExistence type="predicted"/>
<dbReference type="Proteomes" id="UP000299102">
    <property type="component" value="Unassembled WGS sequence"/>
</dbReference>
<keyword evidence="2" id="KW-1185">Reference proteome</keyword>
<evidence type="ECO:0000313" key="1">
    <source>
        <dbReference type="EMBL" id="GBP89905.1"/>
    </source>
</evidence>
<accession>A0A4C1ZTE3</accession>
<dbReference type="AlphaFoldDB" id="A0A4C1ZTE3"/>
<comment type="caution">
    <text evidence="1">The sequence shown here is derived from an EMBL/GenBank/DDBJ whole genome shotgun (WGS) entry which is preliminary data.</text>
</comment>
<protein>
    <submittedName>
        <fullName evidence="1">Uncharacterized protein</fullName>
    </submittedName>
</protein>